<organism evidence="2 3">
    <name type="scientific">Lactobacillus kitasatonis DSM 16761 = JCM 1039</name>
    <dbReference type="NCBI Taxonomy" id="1423767"/>
    <lineage>
        <taxon>Bacteria</taxon>
        <taxon>Bacillati</taxon>
        <taxon>Bacillota</taxon>
        <taxon>Bacilli</taxon>
        <taxon>Lactobacillales</taxon>
        <taxon>Lactobacillaceae</taxon>
        <taxon>Lactobacillus</taxon>
    </lineage>
</organism>
<feature type="region of interest" description="Disordered" evidence="1">
    <location>
        <begin position="1"/>
        <end position="22"/>
    </location>
</feature>
<name>A0A0R1VN51_9LACO</name>
<evidence type="ECO:0000313" key="2">
    <source>
        <dbReference type="EMBL" id="KRM06813.1"/>
    </source>
</evidence>
<evidence type="ECO:0000313" key="3">
    <source>
        <dbReference type="Proteomes" id="UP000051307"/>
    </source>
</evidence>
<sequence>MIADGTIEPQPQEYTTSPGRDVGDFSFVIVNDVISPQTQLVGYEKWLVEARVRLQNLSSNPASWFGLEYADTVIERVPLILGRPNPSYIKRIKPKDYSNAKK</sequence>
<dbReference type="AlphaFoldDB" id="A0A0R1VN51"/>
<dbReference type="EMBL" id="AZFU01000003">
    <property type="protein sequence ID" value="KRM06813.1"/>
    <property type="molecule type" value="Genomic_DNA"/>
</dbReference>
<gene>
    <name evidence="2" type="ORF">FC59_GL001478</name>
</gene>
<proteinExistence type="predicted"/>
<reference evidence="2 3" key="1">
    <citation type="journal article" date="2015" name="Genome Announc.">
        <title>Expanding the biotechnology potential of lactobacilli through comparative genomics of 213 strains and associated genera.</title>
        <authorList>
            <person name="Sun Z."/>
            <person name="Harris H.M."/>
            <person name="McCann A."/>
            <person name="Guo C."/>
            <person name="Argimon S."/>
            <person name="Zhang W."/>
            <person name="Yang X."/>
            <person name="Jeffery I.B."/>
            <person name="Cooney J.C."/>
            <person name="Kagawa T.F."/>
            <person name="Liu W."/>
            <person name="Song Y."/>
            <person name="Salvetti E."/>
            <person name="Wrobel A."/>
            <person name="Rasinkangas P."/>
            <person name="Parkhill J."/>
            <person name="Rea M.C."/>
            <person name="O'Sullivan O."/>
            <person name="Ritari J."/>
            <person name="Douillard F.P."/>
            <person name="Paul Ross R."/>
            <person name="Yang R."/>
            <person name="Briner A.E."/>
            <person name="Felis G.E."/>
            <person name="de Vos W.M."/>
            <person name="Barrangou R."/>
            <person name="Klaenhammer T.R."/>
            <person name="Caufield P.W."/>
            <person name="Cui Y."/>
            <person name="Zhang H."/>
            <person name="O'Toole P.W."/>
        </authorList>
    </citation>
    <scope>NUCLEOTIDE SEQUENCE [LARGE SCALE GENOMIC DNA]</scope>
    <source>
        <strain evidence="2 3">DSM 16761</strain>
    </source>
</reference>
<dbReference type="Proteomes" id="UP000051307">
    <property type="component" value="Unassembled WGS sequence"/>
</dbReference>
<comment type="caution">
    <text evidence="2">The sequence shown here is derived from an EMBL/GenBank/DDBJ whole genome shotgun (WGS) entry which is preliminary data.</text>
</comment>
<protein>
    <submittedName>
        <fullName evidence="2">Potassium transport system protein kup 1</fullName>
    </submittedName>
</protein>
<dbReference type="PATRIC" id="fig|1423767.3.peg.1535"/>
<accession>A0A0R1VN51</accession>
<evidence type="ECO:0000256" key="1">
    <source>
        <dbReference type="SAM" id="MobiDB-lite"/>
    </source>
</evidence>